<dbReference type="SUPFAM" id="SSF52540">
    <property type="entry name" value="P-loop containing nucleoside triphosphate hydrolases"/>
    <property type="match status" value="1"/>
</dbReference>
<keyword evidence="3 7" id="KW-0547">Nucleotide-binding</keyword>
<dbReference type="Pfam" id="PF00004">
    <property type="entry name" value="AAA"/>
    <property type="match status" value="1"/>
</dbReference>
<evidence type="ECO:0000256" key="7">
    <source>
        <dbReference type="RuleBase" id="RU003651"/>
    </source>
</evidence>
<evidence type="ECO:0000259" key="9">
    <source>
        <dbReference type="SMART" id="SM00382"/>
    </source>
</evidence>
<reference evidence="10" key="2">
    <citation type="journal article" date="2015" name="Data Brief">
        <title>Shoot transcriptome of the giant reed, Arundo donax.</title>
        <authorList>
            <person name="Barrero R.A."/>
            <person name="Guerrero F.D."/>
            <person name="Moolhuijzen P."/>
            <person name="Goolsby J.A."/>
            <person name="Tidwell J."/>
            <person name="Bellgard S.E."/>
            <person name="Bellgard M.I."/>
        </authorList>
    </citation>
    <scope>NUCLEOTIDE SEQUENCE</scope>
    <source>
        <tissue evidence="10">Shoot tissue taken approximately 20 cm above the soil surface</tissue>
    </source>
</reference>
<feature type="compositionally biased region" description="Basic and acidic residues" evidence="8">
    <location>
        <begin position="317"/>
        <end position="329"/>
    </location>
</feature>
<dbReference type="InterPro" id="IPR003960">
    <property type="entry name" value="ATPase_AAA_CS"/>
</dbReference>
<sequence length="530" mass="59843">MAMMVDKWSALGSAVASFIFLWSMVQNHIPVAFRYRIVTWADKVASYFNPYLRITISEYGAERFRRSDFFLAVEAYLSDACARRARKLKAELGRDSKNLQVSVDDHEEVTDTFAGVTIWWYASKNHPKTNVISFYPGEDERRYYQVAFHRRHRDLVVGSYLPFVLDEGRAVTVRNRQRRLFTNSGSGSWNPYRGKSVWSHVPFEHPATFDTLAMDPVDKEAVIDDLSAFKESKDYYAKVGKAWKRGYLLYGAPGTGKSTMIAAMANFLDYDVYDLELTAVKNNTDLRKLFIETTGKSIIVIEDIDCSVDLTGKRKDKKADKKADGDGGDKPNLPMDPDKDDGTKVTLSGLLNFIDGLWSACGGERIIVFTTNHKDKLDPALIRRGRMDKHIEMSYCRFEAFKVLAKNYLDITEHEMFDEIRQLLEETDMSPADVAENLMPMSKKKKRDPDVCLAGLVEALKKAKEDAAAKAKEEAEAKAKEEAEAVEAKKAKEKEEAEAKKGGGEDEGKDKTPEPKEAKMSNGEIKGSDK</sequence>
<evidence type="ECO:0000256" key="1">
    <source>
        <dbReference type="ARBA" id="ARBA00001946"/>
    </source>
</evidence>
<dbReference type="EMBL" id="GBRH01163515">
    <property type="protein sequence ID" value="JAE34381.1"/>
    <property type="molecule type" value="Transcribed_RNA"/>
</dbReference>
<dbReference type="Pfam" id="PF25568">
    <property type="entry name" value="AAA_lid_At3g28540"/>
    <property type="match status" value="1"/>
</dbReference>
<dbReference type="InterPro" id="IPR003959">
    <property type="entry name" value="ATPase_AAA_core"/>
</dbReference>
<reference evidence="10" key="1">
    <citation type="submission" date="2014-09" db="EMBL/GenBank/DDBJ databases">
        <authorList>
            <person name="Magalhaes I.L.F."/>
            <person name="Oliveira U."/>
            <person name="Santos F.R."/>
            <person name="Vidigal T.H.D.A."/>
            <person name="Brescovit A.D."/>
            <person name="Santos A.J."/>
        </authorList>
    </citation>
    <scope>NUCLEOTIDE SEQUENCE</scope>
    <source>
        <tissue evidence="10">Shoot tissue taken approximately 20 cm above the soil surface</tissue>
    </source>
</reference>
<evidence type="ECO:0000313" key="10">
    <source>
        <dbReference type="EMBL" id="JAE34381.1"/>
    </source>
</evidence>
<dbReference type="FunFam" id="3.40.50.300:FF:001122">
    <property type="entry name" value="AAA-ATPase ASD, mitochondrial"/>
    <property type="match status" value="1"/>
</dbReference>
<feature type="region of interest" description="Disordered" evidence="8">
    <location>
        <begin position="317"/>
        <end position="341"/>
    </location>
</feature>
<keyword evidence="4 7" id="KW-0067">ATP-binding</keyword>
<dbReference type="GO" id="GO:0005524">
    <property type="term" value="F:ATP binding"/>
    <property type="evidence" value="ECO:0007669"/>
    <property type="project" value="UniProtKB-KW"/>
</dbReference>
<evidence type="ECO:0000256" key="6">
    <source>
        <dbReference type="ARBA" id="ARBA00049360"/>
    </source>
</evidence>
<name>A0A0A9HHP0_ARUDO</name>
<dbReference type="InterPro" id="IPR003593">
    <property type="entry name" value="AAA+_ATPase"/>
</dbReference>
<dbReference type="PANTHER" id="PTHR23070">
    <property type="entry name" value="BCS1 AAA-TYPE ATPASE"/>
    <property type="match status" value="1"/>
</dbReference>
<evidence type="ECO:0000256" key="4">
    <source>
        <dbReference type="ARBA" id="ARBA00022840"/>
    </source>
</evidence>
<dbReference type="Pfam" id="PF14363">
    <property type="entry name" value="AAA_assoc"/>
    <property type="match status" value="1"/>
</dbReference>
<dbReference type="AlphaFoldDB" id="A0A0A9HHP0"/>
<dbReference type="Gene3D" id="3.40.50.300">
    <property type="entry name" value="P-loop containing nucleotide triphosphate hydrolases"/>
    <property type="match status" value="1"/>
</dbReference>
<keyword evidence="5" id="KW-0460">Magnesium</keyword>
<dbReference type="InterPro" id="IPR050747">
    <property type="entry name" value="Mitochondrial_chaperone_BCS1"/>
</dbReference>
<accession>A0A0A9HHP0</accession>
<comment type="cofactor">
    <cofactor evidence="1">
        <name>Mg(2+)</name>
        <dbReference type="ChEBI" id="CHEBI:18420"/>
    </cofactor>
</comment>
<protein>
    <recommendedName>
        <fullName evidence="9">AAA+ ATPase domain-containing protein</fullName>
    </recommendedName>
</protein>
<dbReference type="InterPro" id="IPR058017">
    <property type="entry name" value="At3g28540-like_C"/>
</dbReference>
<dbReference type="GO" id="GO:0016887">
    <property type="term" value="F:ATP hydrolysis activity"/>
    <property type="evidence" value="ECO:0007669"/>
    <property type="project" value="InterPro"/>
</dbReference>
<dbReference type="InterPro" id="IPR025753">
    <property type="entry name" value="AAA_N_dom"/>
</dbReference>
<evidence type="ECO:0000256" key="3">
    <source>
        <dbReference type="ARBA" id="ARBA00022741"/>
    </source>
</evidence>
<dbReference type="SMART" id="SM00382">
    <property type="entry name" value="AAA"/>
    <property type="match status" value="1"/>
</dbReference>
<dbReference type="CDD" id="cd19510">
    <property type="entry name" value="RecA-like_BCS1"/>
    <property type="match status" value="1"/>
</dbReference>
<dbReference type="InterPro" id="IPR027417">
    <property type="entry name" value="P-loop_NTPase"/>
</dbReference>
<feature type="region of interest" description="Disordered" evidence="8">
    <location>
        <begin position="465"/>
        <end position="530"/>
    </location>
</feature>
<evidence type="ECO:0000256" key="5">
    <source>
        <dbReference type="ARBA" id="ARBA00022842"/>
    </source>
</evidence>
<dbReference type="GO" id="GO:0006950">
    <property type="term" value="P:response to stress"/>
    <property type="evidence" value="ECO:0007669"/>
    <property type="project" value="UniProtKB-ARBA"/>
</dbReference>
<feature type="domain" description="AAA+ ATPase" evidence="9">
    <location>
        <begin position="243"/>
        <end position="397"/>
    </location>
</feature>
<dbReference type="Gene3D" id="6.10.280.40">
    <property type="match status" value="1"/>
</dbReference>
<comment type="catalytic activity">
    <reaction evidence="6">
        <text>ATP + H2O = ADP + phosphate + H(+)</text>
        <dbReference type="Rhea" id="RHEA:13065"/>
        <dbReference type="ChEBI" id="CHEBI:15377"/>
        <dbReference type="ChEBI" id="CHEBI:15378"/>
        <dbReference type="ChEBI" id="CHEBI:30616"/>
        <dbReference type="ChEBI" id="CHEBI:43474"/>
        <dbReference type="ChEBI" id="CHEBI:456216"/>
    </reaction>
</comment>
<organism evidence="10">
    <name type="scientific">Arundo donax</name>
    <name type="common">Giant reed</name>
    <name type="synonym">Donax arundinaceus</name>
    <dbReference type="NCBI Taxonomy" id="35708"/>
    <lineage>
        <taxon>Eukaryota</taxon>
        <taxon>Viridiplantae</taxon>
        <taxon>Streptophyta</taxon>
        <taxon>Embryophyta</taxon>
        <taxon>Tracheophyta</taxon>
        <taxon>Spermatophyta</taxon>
        <taxon>Magnoliopsida</taxon>
        <taxon>Liliopsida</taxon>
        <taxon>Poales</taxon>
        <taxon>Poaceae</taxon>
        <taxon>PACMAD clade</taxon>
        <taxon>Arundinoideae</taxon>
        <taxon>Arundineae</taxon>
        <taxon>Arundo</taxon>
    </lineage>
</organism>
<proteinExistence type="inferred from homology"/>
<feature type="compositionally biased region" description="Basic and acidic residues" evidence="8">
    <location>
        <begin position="465"/>
        <end position="519"/>
    </location>
</feature>
<comment type="similarity">
    <text evidence="2">Belongs to the AAA ATPase family. BCS1 subfamily.</text>
</comment>
<evidence type="ECO:0000256" key="8">
    <source>
        <dbReference type="SAM" id="MobiDB-lite"/>
    </source>
</evidence>
<dbReference type="PROSITE" id="PS00674">
    <property type="entry name" value="AAA"/>
    <property type="match status" value="1"/>
</dbReference>
<evidence type="ECO:0000256" key="2">
    <source>
        <dbReference type="ARBA" id="ARBA00007448"/>
    </source>
</evidence>